<dbReference type="eggNOG" id="ENOG5032WTZ">
    <property type="taxonomic scope" value="Bacteria"/>
</dbReference>
<dbReference type="InterPro" id="IPR032340">
    <property type="entry name" value="DUF4860"/>
</dbReference>
<evidence type="ECO:0000313" key="1">
    <source>
        <dbReference type="EMBL" id="EFW06626.1"/>
    </source>
</evidence>
<name>E7G5X5_9FIRM</name>
<dbReference type="Pfam" id="PF16152">
    <property type="entry name" value="DUF4860"/>
    <property type="match status" value="1"/>
</dbReference>
<dbReference type="OrthoDB" id="1863061at2"/>
<organism evidence="1 2">
    <name type="scientific">Coprobacillus cateniformis</name>
    <dbReference type="NCBI Taxonomy" id="100884"/>
    <lineage>
        <taxon>Bacteria</taxon>
        <taxon>Bacillati</taxon>
        <taxon>Bacillota</taxon>
        <taxon>Erysipelotrichia</taxon>
        <taxon>Erysipelotrichales</taxon>
        <taxon>Coprobacillaceae</taxon>
        <taxon>Coprobacillus</taxon>
    </lineage>
</organism>
<dbReference type="AlphaFoldDB" id="E7G5X5"/>
<dbReference type="RefSeq" id="WP_008787291.1">
    <property type="nucleotide sequence ID" value="NZ_AKCB01000001.1"/>
</dbReference>
<dbReference type="EMBL" id="ADKX01000001">
    <property type="protein sequence ID" value="EFW06626.1"/>
    <property type="molecule type" value="Genomic_DNA"/>
</dbReference>
<dbReference type="STRING" id="100884.GCA_000269565_01537"/>
<dbReference type="GeneID" id="78229412"/>
<protein>
    <recommendedName>
        <fullName evidence="3">DUF4860 domain-containing protein</fullName>
    </recommendedName>
</protein>
<accession>E7G5X5</accession>
<sequence>MSRHHHIHILLSLTLFLLFVLGSFFVVAYEIKGYQKLNEQCLLEDDLNIPLAYLNTKLKAMDEKGAISVVSIQGRKCLKMVTTKTATYIYYLNGYLKELYTDLDYLPSLDEGTNLFILDDFQIDRQENLYTFIVKKEQYQKRLSVYLHA</sequence>
<dbReference type="Proteomes" id="UP000003157">
    <property type="component" value="Unassembled WGS sequence"/>
</dbReference>
<reference evidence="1 2" key="1">
    <citation type="submission" date="2010-12" db="EMBL/GenBank/DDBJ databases">
        <title>The Genome Sequence of Coprobacillus sp. strain 29_1.</title>
        <authorList>
            <consortium name="The Broad Institute Genome Sequencing Platform"/>
            <person name="Earl A."/>
            <person name="Ward D."/>
            <person name="Feldgarden M."/>
            <person name="Gevers D."/>
            <person name="Daigneault M."/>
            <person name="Sibley C.D."/>
            <person name="White A."/>
            <person name="Strauss J."/>
            <person name="Allen-Vercoe E."/>
            <person name="Young S.K."/>
            <person name="Zeng Q."/>
            <person name="Gargeya S."/>
            <person name="Fitzgerald M."/>
            <person name="Haas B."/>
            <person name="Abouelleil A."/>
            <person name="Alvarado L."/>
            <person name="Arachchi H.M."/>
            <person name="Berlin A."/>
            <person name="Brown A."/>
            <person name="Chapman S.B."/>
            <person name="Chen Z."/>
            <person name="Dunbar C."/>
            <person name="Freedman E."/>
            <person name="Gearin G."/>
            <person name="Gellesch M."/>
            <person name="Goldberg J."/>
            <person name="Griggs A."/>
            <person name="Gujja S."/>
            <person name="Heilman E."/>
            <person name="Heiman D."/>
            <person name="Howarth C."/>
            <person name="Larson L."/>
            <person name="Lui A."/>
            <person name="MacDonald P.J.P."/>
            <person name="Mehta T."/>
            <person name="Montmayeur A."/>
            <person name="Murphy C."/>
            <person name="Neiman D."/>
            <person name="Pearson M."/>
            <person name="Priest M."/>
            <person name="Roberts A."/>
            <person name="Saif S."/>
            <person name="Shea T."/>
            <person name="Shenoy N."/>
            <person name="Sisk P."/>
            <person name="Stolte C."/>
            <person name="Sykes S."/>
            <person name="White J."/>
            <person name="Yandava C."/>
            <person name="Nusbaum C."/>
            <person name="Birren B."/>
        </authorList>
    </citation>
    <scope>NUCLEOTIDE SEQUENCE [LARGE SCALE GENOMIC DNA]</scope>
    <source>
        <strain evidence="1 2">29_1</strain>
    </source>
</reference>
<keyword evidence="2" id="KW-1185">Reference proteome</keyword>
<proteinExistence type="predicted"/>
<gene>
    <name evidence="1" type="ORF">HMPREF9488_00163</name>
</gene>
<evidence type="ECO:0000313" key="2">
    <source>
        <dbReference type="Proteomes" id="UP000003157"/>
    </source>
</evidence>
<evidence type="ECO:0008006" key="3">
    <source>
        <dbReference type="Google" id="ProtNLM"/>
    </source>
</evidence>
<dbReference type="HOGENOM" id="CLU_133161_1_0_9"/>
<comment type="caution">
    <text evidence="1">The sequence shown here is derived from an EMBL/GenBank/DDBJ whole genome shotgun (WGS) entry which is preliminary data.</text>
</comment>